<protein>
    <recommendedName>
        <fullName evidence="2">Aminotransferase-like plant mobile domain-containing protein</fullName>
    </recommendedName>
</protein>
<feature type="compositionally biased region" description="Basic and acidic residues" evidence="1">
    <location>
        <begin position="607"/>
        <end position="616"/>
    </location>
</feature>
<dbReference type="Pfam" id="PF10536">
    <property type="entry name" value="PMD"/>
    <property type="match status" value="1"/>
</dbReference>
<dbReference type="PANTHER" id="PTHR46033:SF80">
    <property type="entry name" value="PROTEIN MAIN-LIKE 2-LIKE"/>
    <property type="match status" value="1"/>
</dbReference>
<dbReference type="InterPro" id="IPR044824">
    <property type="entry name" value="MAIN-like"/>
</dbReference>
<reference evidence="3 4" key="1">
    <citation type="journal article" date="2018" name="Science">
        <title>The opium poppy genome and morphinan production.</title>
        <authorList>
            <person name="Guo L."/>
            <person name="Winzer T."/>
            <person name="Yang X."/>
            <person name="Li Y."/>
            <person name="Ning Z."/>
            <person name="He Z."/>
            <person name="Teodor R."/>
            <person name="Lu Y."/>
            <person name="Bowser T.A."/>
            <person name="Graham I.A."/>
            <person name="Ye K."/>
        </authorList>
    </citation>
    <scope>NUCLEOTIDE SEQUENCE [LARGE SCALE GENOMIC DNA]</scope>
    <source>
        <strain evidence="4">cv. HN1</strain>
        <tissue evidence="3">Leaves</tissue>
    </source>
</reference>
<evidence type="ECO:0000256" key="1">
    <source>
        <dbReference type="SAM" id="MobiDB-lite"/>
    </source>
</evidence>
<accession>A0A4Y7IFG1</accession>
<feature type="domain" description="Aminotransferase-like plant mobile" evidence="2">
    <location>
        <begin position="138"/>
        <end position="483"/>
    </location>
</feature>
<organism evidence="3 4">
    <name type="scientific">Papaver somniferum</name>
    <name type="common">Opium poppy</name>
    <dbReference type="NCBI Taxonomy" id="3469"/>
    <lineage>
        <taxon>Eukaryota</taxon>
        <taxon>Viridiplantae</taxon>
        <taxon>Streptophyta</taxon>
        <taxon>Embryophyta</taxon>
        <taxon>Tracheophyta</taxon>
        <taxon>Spermatophyta</taxon>
        <taxon>Magnoliopsida</taxon>
        <taxon>Ranunculales</taxon>
        <taxon>Papaveraceae</taxon>
        <taxon>Papaveroideae</taxon>
        <taxon>Papaver</taxon>
    </lineage>
</organism>
<evidence type="ECO:0000313" key="4">
    <source>
        <dbReference type="Proteomes" id="UP000316621"/>
    </source>
</evidence>
<sequence>MGEVHMARKKGKSVLKRSAPLTSLAVLEEGAPTTSVSASTSSVSRRAKRQRNACTDDARVDLGRPLLEGLKDKSLLKSFNTHVASSVWNGQERGALKLHHHGRLLAQWNLEKESQAFRDKVHASGLSSLAKFPYKHVSRPLISAFVERWYPETNTFHLPFGEMTITLDDVKQILNISVKGKAVNEDMVSINEDEAREILSRTLRIDEQKIIDELGVCRGDRVRMKWLMENLAGKQHESEEEIDFAVRGYLLFLLGCTIFTDKTGTKVPVVYMKLLEDLSKVTDYAWGASALAFQYRHLGLASRSSVQQIGGCLTLLEVWIREHFWIGGPIANKDYTEEWPRTAKWIPKVASANADQELICMREELDSLKAEDVTWNPYQASRDHHAFDEIAFYSGCLTAFEVVEPYHPDRVLRQFGRFQRIPSSPFLPVEVCRPKDSNGYVVGFKGKYQYWGCWQDHLLPELERGHFVIRPSDCDAAYMEWYRTVSHPRVQNPDKLSGTQKPSTSGSFDYEDWRHRRERAISLLEESFSLGSNPNVSALLQMRTDLYHILTDKDYMQEKDYMEEEPLLENGDMPLLCNREVEGTRGSDNGIQQGNHEIESNLGSDGRTQEGNHEGEGYLESDVIVMPDQNL</sequence>
<dbReference type="AlphaFoldDB" id="A0A4Y7IFG1"/>
<evidence type="ECO:0000259" key="2">
    <source>
        <dbReference type="Pfam" id="PF10536"/>
    </source>
</evidence>
<dbReference type="OMA" id="SAFCERW"/>
<feature type="region of interest" description="Disordered" evidence="1">
    <location>
        <begin position="580"/>
        <end position="631"/>
    </location>
</feature>
<dbReference type="EMBL" id="CM010715">
    <property type="protein sequence ID" value="RZC47647.1"/>
    <property type="molecule type" value="Genomic_DNA"/>
</dbReference>
<feature type="compositionally biased region" description="Polar residues" evidence="1">
    <location>
        <begin position="586"/>
        <end position="595"/>
    </location>
</feature>
<dbReference type="Gramene" id="RZC47647">
    <property type="protein sequence ID" value="RZC47647"/>
    <property type="gene ID" value="C5167_040597"/>
</dbReference>
<proteinExistence type="predicted"/>
<dbReference type="GO" id="GO:0010073">
    <property type="term" value="P:meristem maintenance"/>
    <property type="evidence" value="ECO:0007669"/>
    <property type="project" value="InterPro"/>
</dbReference>
<dbReference type="InterPro" id="IPR019557">
    <property type="entry name" value="AminoTfrase-like_pln_mobile"/>
</dbReference>
<evidence type="ECO:0000313" key="3">
    <source>
        <dbReference type="EMBL" id="RZC47647.1"/>
    </source>
</evidence>
<dbReference type="Proteomes" id="UP000316621">
    <property type="component" value="Chromosome 1"/>
</dbReference>
<dbReference type="PANTHER" id="PTHR46033">
    <property type="entry name" value="PROTEIN MAIN-LIKE 2"/>
    <property type="match status" value="1"/>
</dbReference>
<keyword evidence="4" id="KW-1185">Reference proteome</keyword>
<name>A0A4Y7IFG1_PAPSO</name>
<gene>
    <name evidence="3" type="ORF">C5167_040597</name>
</gene>